<dbReference type="GO" id="GO:0008360">
    <property type="term" value="P:regulation of cell shape"/>
    <property type="evidence" value="ECO:0007669"/>
    <property type="project" value="UniProtKB-KW"/>
</dbReference>
<keyword evidence="6" id="KW-0961">Cell wall biogenesis/degradation</keyword>
<dbReference type="GO" id="GO:0009002">
    <property type="term" value="F:serine-type D-Ala-D-Ala carboxypeptidase activity"/>
    <property type="evidence" value="ECO:0007669"/>
    <property type="project" value="UniProtKB-EC"/>
</dbReference>
<evidence type="ECO:0000256" key="7">
    <source>
        <dbReference type="PIRSR" id="PIRSR618044-1"/>
    </source>
</evidence>
<evidence type="ECO:0000256" key="2">
    <source>
        <dbReference type="ARBA" id="ARBA00022729"/>
    </source>
</evidence>
<feature type="domain" description="Peptidase S11 D-alanyl-D-alanine carboxypeptidase A N-terminal" evidence="10">
    <location>
        <begin position="83"/>
        <end position="314"/>
    </location>
</feature>
<evidence type="ECO:0000256" key="9">
    <source>
        <dbReference type="RuleBase" id="RU004016"/>
    </source>
</evidence>
<feature type="active site" description="Proton acceptor" evidence="7">
    <location>
        <position position="110"/>
    </location>
</feature>
<dbReference type="PRINTS" id="PR00725">
    <property type="entry name" value="DADACBPTASE1"/>
</dbReference>
<keyword evidence="11" id="KW-0121">Carboxypeptidase</keyword>
<keyword evidence="4" id="KW-0133">Cell shape</keyword>
<evidence type="ECO:0000256" key="1">
    <source>
        <dbReference type="ARBA" id="ARBA00007164"/>
    </source>
</evidence>
<keyword evidence="11" id="KW-0645">Protease</keyword>
<name>A0A494WVD4_CLOS5</name>
<evidence type="ECO:0000313" key="11">
    <source>
        <dbReference type="EMBL" id="QBF75620.1"/>
    </source>
</evidence>
<dbReference type="SUPFAM" id="SSF56601">
    <property type="entry name" value="beta-lactamase/transpeptidase-like"/>
    <property type="match status" value="1"/>
</dbReference>
<dbReference type="InterPro" id="IPR012338">
    <property type="entry name" value="Beta-lactam/transpept-like"/>
</dbReference>
<dbReference type="EC" id="3.4.16.4" evidence="11"/>
<dbReference type="PANTHER" id="PTHR21581">
    <property type="entry name" value="D-ALANYL-D-ALANINE CARBOXYPEPTIDASE"/>
    <property type="match status" value="1"/>
</dbReference>
<dbReference type="Pfam" id="PF00768">
    <property type="entry name" value="Peptidase_S11"/>
    <property type="match status" value="1"/>
</dbReference>
<dbReference type="InterPro" id="IPR018044">
    <property type="entry name" value="Peptidase_S11"/>
</dbReference>
<evidence type="ECO:0000256" key="3">
    <source>
        <dbReference type="ARBA" id="ARBA00022801"/>
    </source>
</evidence>
<dbReference type="GO" id="GO:0006508">
    <property type="term" value="P:proteolysis"/>
    <property type="evidence" value="ECO:0007669"/>
    <property type="project" value="InterPro"/>
</dbReference>
<dbReference type="GO" id="GO:0009252">
    <property type="term" value="P:peptidoglycan biosynthetic process"/>
    <property type="evidence" value="ECO:0007669"/>
    <property type="project" value="UniProtKB-KW"/>
</dbReference>
<organism evidence="11 12">
    <name type="scientific">Clostridium scindens (strain ATCC 35704 / DSM 5676 / VPI 13733 / 19)</name>
    <dbReference type="NCBI Taxonomy" id="411468"/>
    <lineage>
        <taxon>Bacteria</taxon>
        <taxon>Bacillati</taxon>
        <taxon>Bacillota</taxon>
        <taxon>Clostridia</taxon>
        <taxon>Lachnospirales</taxon>
        <taxon>Lachnospiraceae</taxon>
    </lineage>
</organism>
<dbReference type="OrthoDB" id="9791132at2"/>
<evidence type="ECO:0000256" key="4">
    <source>
        <dbReference type="ARBA" id="ARBA00022960"/>
    </source>
</evidence>
<proteinExistence type="inferred from homology"/>
<evidence type="ECO:0000313" key="12">
    <source>
        <dbReference type="Proteomes" id="UP000289664"/>
    </source>
</evidence>
<gene>
    <name evidence="11" type="primary">dacB_3</name>
    <name evidence="11" type="ORF">HDCHBGLK_03031</name>
</gene>
<reference evidence="11 12" key="1">
    <citation type="journal article" date="2019" name="Appl. Environ. Microbiol.">
        <title>Clostridium scindens ATCC 35704: integration of nutritional requirements, the complete genome sequence, and global transcriptional responses to bile acids.</title>
        <authorList>
            <person name="Devendran S."/>
            <person name="Shrestha R."/>
            <person name="Alves J.M.P."/>
            <person name="Wolf P.G."/>
            <person name="Ly L."/>
            <person name="Hernandez A.G."/>
            <person name="Mendez-Garcia C."/>
            <person name="Inboden A."/>
            <person name="Wiley J."/>
            <person name="Paul O."/>
            <person name="Allen A."/>
            <person name="Springer E."/>
            <person name="Wright C.L."/>
            <person name="Fields C.J."/>
            <person name="Daniel S.L."/>
            <person name="Ridlon J.M."/>
        </authorList>
    </citation>
    <scope>NUCLEOTIDE SEQUENCE [LARGE SCALE GENOMIC DNA]</scope>
    <source>
        <strain evidence="11 12">ATCC 35704</strain>
    </source>
</reference>
<evidence type="ECO:0000256" key="6">
    <source>
        <dbReference type="ARBA" id="ARBA00023316"/>
    </source>
</evidence>
<dbReference type="EMBL" id="CP036170">
    <property type="protein sequence ID" value="QBF75620.1"/>
    <property type="molecule type" value="Genomic_DNA"/>
</dbReference>
<feature type="active site" evidence="7">
    <location>
        <position position="166"/>
    </location>
</feature>
<dbReference type="PANTHER" id="PTHR21581:SF26">
    <property type="entry name" value="D-ALANYL-D-ALANINE ENDOPEPTIDASE"/>
    <property type="match status" value="1"/>
</dbReference>
<sequence length="345" mass="37069">MTGVKCIGRFGKWILIASSAAFLLTGCARIGQQFKAQEVVRAYEAEHYNKNLYTGELFASDLCVASENVAFQGAPDPAGLHAAGLFDVEDGKVDFAYNLHDRLYPASTTKIMTALVALKKGNLTDMVTVQADADAANFAADEKTCGIKAGDQMTLGDLLHGLLMESGNDAAVAIADYIGGNSEQFAQMMNEEAQALMATKTHFLNSNGLHNENHYTTAYDLYLIFNECIKHDEFVDIINTAEYTANITGADKTMRQVAWKQTNFYALGEAELPQSATIIGGKTGTTEPAGNCLILLEKDSSGRPYISIVMGADTKSLLYQDMTAIINGIGQQEPAAASDVDNGTP</sequence>
<dbReference type="AlphaFoldDB" id="A0A494WVD4"/>
<accession>A0A494WVD4</accession>
<feature type="active site" description="Acyl-ester intermediate" evidence="7">
    <location>
        <position position="107"/>
    </location>
</feature>
<dbReference type="Gene3D" id="3.40.710.10">
    <property type="entry name" value="DD-peptidase/beta-lactamase superfamily"/>
    <property type="match status" value="1"/>
</dbReference>
<evidence type="ECO:0000256" key="8">
    <source>
        <dbReference type="PIRSR" id="PIRSR618044-2"/>
    </source>
</evidence>
<keyword evidence="3 11" id="KW-0378">Hydrolase</keyword>
<feature type="binding site" evidence="8">
    <location>
        <position position="282"/>
    </location>
    <ligand>
        <name>substrate</name>
    </ligand>
</feature>
<keyword evidence="12" id="KW-1185">Reference proteome</keyword>
<dbReference type="GO" id="GO:0071555">
    <property type="term" value="P:cell wall organization"/>
    <property type="evidence" value="ECO:0007669"/>
    <property type="project" value="UniProtKB-KW"/>
</dbReference>
<evidence type="ECO:0000259" key="10">
    <source>
        <dbReference type="Pfam" id="PF00768"/>
    </source>
</evidence>
<comment type="similarity">
    <text evidence="1 9">Belongs to the peptidase S11 family.</text>
</comment>
<evidence type="ECO:0000256" key="5">
    <source>
        <dbReference type="ARBA" id="ARBA00022984"/>
    </source>
</evidence>
<dbReference type="Proteomes" id="UP000289664">
    <property type="component" value="Chromosome"/>
</dbReference>
<protein>
    <submittedName>
        <fullName evidence="11">D-alanyl-D-alanine carboxypeptidase DacB</fullName>
        <ecNumber evidence="11">3.4.16.4</ecNumber>
    </submittedName>
</protein>
<dbReference type="InterPro" id="IPR001967">
    <property type="entry name" value="Peptidase_S11_N"/>
</dbReference>
<dbReference type="KEGG" id="csci:HDCHBGLK_03031"/>
<keyword evidence="2" id="KW-0732">Signal</keyword>
<keyword evidence="5" id="KW-0573">Peptidoglycan synthesis</keyword>
<dbReference type="PROSITE" id="PS51257">
    <property type="entry name" value="PROKAR_LIPOPROTEIN"/>
    <property type="match status" value="1"/>
</dbReference>